<dbReference type="Proteomes" id="UP000183898">
    <property type="component" value="Unassembled WGS sequence"/>
</dbReference>
<gene>
    <name evidence="1" type="ORF">SAMN05216404_106208</name>
</gene>
<evidence type="ECO:0000313" key="1">
    <source>
        <dbReference type="EMBL" id="SEN72861.1"/>
    </source>
</evidence>
<dbReference type="EMBL" id="FOCT01000006">
    <property type="protein sequence ID" value="SEN72861.1"/>
    <property type="molecule type" value="Genomic_DNA"/>
</dbReference>
<sequence length="60" mass="6725">MKIKLAVIVSDFGAAANCGGNVEFRTRVFDLPDEVVQHIQQSKNKWTNVSLAIHEEPKED</sequence>
<dbReference type="AlphaFoldDB" id="A0A1H8IWP7"/>
<organism evidence="1 2">
    <name type="scientific">Nitrosospira multiformis</name>
    <dbReference type="NCBI Taxonomy" id="1231"/>
    <lineage>
        <taxon>Bacteria</taxon>
        <taxon>Pseudomonadati</taxon>
        <taxon>Pseudomonadota</taxon>
        <taxon>Betaproteobacteria</taxon>
        <taxon>Nitrosomonadales</taxon>
        <taxon>Nitrosomonadaceae</taxon>
        <taxon>Nitrosospira</taxon>
    </lineage>
</organism>
<proteinExistence type="predicted"/>
<evidence type="ECO:0000313" key="2">
    <source>
        <dbReference type="Proteomes" id="UP000183898"/>
    </source>
</evidence>
<reference evidence="1 2" key="1">
    <citation type="submission" date="2016-10" db="EMBL/GenBank/DDBJ databases">
        <authorList>
            <person name="de Groot N.N."/>
        </authorList>
    </citation>
    <scope>NUCLEOTIDE SEQUENCE [LARGE SCALE GENOMIC DNA]</scope>
    <source>
        <strain evidence="1 2">Nl18</strain>
    </source>
</reference>
<dbReference type="RefSeq" id="WP_074746412.1">
    <property type="nucleotide sequence ID" value="NZ_FOCT01000006.1"/>
</dbReference>
<accession>A0A1H8IWP7</accession>
<protein>
    <submittedName>
        <fullName evidence="1">Uncharacterized protein</fullName>
    </submittedName>
</protein>
<name>A0A1H8IWP7_9PROT</name>